<protein>
    <recommendedName>
        <fullName evidence="3">Cell wall-binding repeat-containing protein</fullName>
    </recommendedName>
</protein>
<dbReference type="InterPro" id="IPR007253">
    <property type="entry name" value="Cell_wall-bd_2"/>
</dbReference>
<dbReference type="InterPro" id="IPR024078">
    <property type="entry name" value="LmbE-like_dom_sf"/>
</dbReference>
<name>A0A6M0GZI7_9CLOT</name>
<dbReference type="Gene3D" id="3.40.50.10320">
    <property type="entry name" value="LmbE-like"/>
    <property type="match status" value="1"/>
</dbReference>
<evidence type="ECO:0008006" key="3">
    <source>
        <dbReference type="Google" id="ProtNLM"/>
    </source>
</evidence>
<organism evidence="1 2">
    <name type="scientific">Clostridium senegalense</name>
    <dbReference type="NCBI Taxonomy" id="1465809"/>
    <lineage>
        <taxon>Bacteria</taxon>
        <taxon>Bacillati</taxon>
        <taxon>Bacillota</taxon>
        <taxon>Clostridia</taxon>
        <taxon>Eubacteriales</taxon>
        <taxon>Clostridiaceae</taxon>
        <taxon>Clostridium</taxon>
    </lineage>
</organism>
<dbReference type="InterPro" id="IPR003737">
    <property type="entry name" value="GlcNAc_PI_deacetylase-related"/>
</dbReference>
<comment type="caution">
    <text evidence="1">The sequence shown here is derived from an EMBL/GenBank/DDBJ whole genome shotgun (WGS) entry which is preliminary data.</text>
</comment>
<dbReference type="Gene3D" id="3.40.50.12090">
    <property type="match status" value="1"/>
</dbReference>
<dbReference type="InterPro" id="IPR051922">
    <property type="entry name" value="Bact_Sporulation_Assoc"/>
</dbReference>
<accession>A0A6M0GZI7</accession>
<dbReference type="Pfam" id="PF02585">
    <property type="entry name" value="PIG-L"/>
    <property type="match status" value="1"/>
</dbReference>
<dbReference type="Pfam" id="PF04122">
    <property type="entry name" value="CW_binding_2"/>
    <property type="match status" value="1"/>
</dbReference>
<gene>
    <name evidence="1" type="ORF">G3M99_03490</name>
</gene>
<proteinExistence type="predicted"/>
<sequence length="600" mass="69068">MNKKYRNTRTINLRRKKREKRKKRKKICATIIAMILIVSLGMISKQIYVKNHSCKVLVNNEQTVEEIEQATENLKGKTIRLKGSDIYNKYIEMSKSLKSKNIVLVNENNMLEKLLAMPLASYKNASVLVIDNDNIPDDVKNEVSRINPEEVYIVGNDTSISKTVESQIDSNKKIKRICGKDICQLSKNIAKEMSGYNTVFVASEQDKDKNTLIASVASKLKAPILFSTKEDVKNNRFITKVEKENRYILNEGLFSKEKFNDESLIDIKDFNNSSIKINNKFFTKSNSIIILDSKEQEDILASSMLKRPIVFYKDNITEDEKGYLKNSDFRNIYFESKIPNEFLEKALNIKNNLEPGELKFNKPKAAFFFSHQDDVILFAHSAIMNAVKELGPENVKVVLINRGNGSFVYKRIKSGKLSPKIPSTMTLEEFAKARTNEFDRELDSYGIPDENRTYLDIPDSSTKEHIDELRTDIREFISDGQDYQFFTFSYFKEPQSDHSALGRVFRELYDNQEIDNVYFVNKPKAYEALDKDVKFSTNIKTDEDMQTVRNAMNSYAVYEPENGLYGIGIISVRDMFETLEYNLQNGGYIYGTIPGQKDSN</sequence>
<reference evidence="1 2" key="1">
    <citation type="submission" date="2020-02" db="EMBL/GenBank/DDBJ databases">
        <title>Genome assembly of a novel Clostridium senegalense strain.</title>
        <authorList>
            <person name="Gupta T.B."/>
            <person name="Jauregui R."/>
            <person name="Maclean P."/>
            <person name="Nawarathana A."/>
            <person name="Brightwell G."/>
        </authorList>
    </citation>
    <scope>NUCLEOTIDE SEQUENCE [LARGE SCALE GENOMIC DNA]</scope>
    <source>
        <strain evidence="1 2">AGRFS4</strain>
    </source>
</reference>
<dbReference type="GO" id="GO:0030288">
    <property type="term" value="C:outer membrane-bounded periplasmic space"/>
    <property type="evidence" value="ECO:0007669"/>
    <property type="project" value="TreeGrafter"/>
</dbReference>
<keyword evidence="2" id="KW-1185">Reference proteome</keyword>
<dbReference type="PANTHER" id="PTHR30032">
    <property type="entry name" value="N-ACETYLMURAMOYL-L-ALANINE AMIDASE-RELATED"/>
    <property type="match status" value="1"/>
</dbReference>
<evidence type="ECO:0000313" key="2">
    <source>
        <dbReference type="Proteomes" id="UP000481872"/>
    </source>
</evidence>
<dbReference type="AlphaFoldDB" id="A0A6M0GZI7"/>
<dbReference type="PANTHER" id="PTHR30032:SF4">
    <property type="entry name" value="AMIDASE ENHANCER"/>
    <property type="match status" value="1"/>
</dbReference>
<dbReference type="RefSeq" id="WP_199869214.1">
    <property type="nucleotide sequence ID" value="NZ_JAAGPU010000003.1"/>
</dbReference>
<dbReference type="Proteomes" id="UP000481872">
    <property type="component" value="Unassembled WGS sequence"/>
</dbReference>
<dbReference type="EMBL" id="JAAGPU010000003">
    <property type="protein sequence ID" value="NEU03935.1"/>
    <property type="molecule type" value="Genomic_DNA"/>
</dbReference>
<evidence type="ECO:0000313" key="1">
    <source>
        <dbReference type="EMBL" id="NEU03935.1"/>
    </source>
</evidence>